<comment type="subcellular location">
    <subcellularLocation>
        <location evidence="1">Cell membrane</location>
        <topology evidence="1">Multi-pass membrane protein</topology>
    </subcellularLocation>
</comment>
<evidence type="ECO:0000313" key="8">
    <source>
        <dbReference type="EMBL" id="MDM7855700.1"/>
    </source>
</evidence>
<feature type="transmembrane region" description="Helical" evidence="7">
    <location>
        <begin position="179"/>
        <end position="200"/>
    </location>
</feature>
<evidence type="ECO:0000256" key="1">
    <source>
        <dbReference type="ARBA" id="ARBA00004651"/>
    </source>
</evidence>
<feature type="transmembrane region" description="Helical" evidence="7">
    <location>
        <begin position="300"/>
        <end position="329"/>
    </location>
</feature>
<dbReference type="Proteomes" id="UP001529338">
    <property type="component" value="Unassembled WGS sequence"/>
</dbReference>
<evidence type="ECO:0000256" key="4">
    <source>
        <dbReference type="ARBA" id="ARBA00022989"/>
    </source>
</evidence>
<dbReference type="InterPro" id="IPR001851">
    <property type="entry name" value="ABC_transp_permease"/>
</dbReference>
<evidence type="ECO:0000313" key="9">
    <source>
        <dbReference type="Proteomes" id="UP001529338"/>
    </source>
</evidence>
<keyword evidence="3 7" id="KW-0812">Transmembrane</keyword>
<feature type="transmembrane region" description="Helical" evidence="7">
    <location>
        <begin position="209"/>
        <end position="227"/>
    </location>
</feature>
<dbReference type="CDD" id="cd06580">
    <property type="entry name" value="TM_PBP1_transp_TpRbsC_like"/>
    <property type="match status" value="1"/>
</dbReference>
<dbReference type="PANTHER" id="PTHR47089:SF1">
    <property type="entry name" value="GUANOSINE ABC TRANSPORTER PERMEASE PROTEIN NUPP"/>
    <property type="match status" value="1"/>
</dbReference>
<keyword evidence="5 7" id="KW-0472">Membrane</keyword>
<feature type="region of interest" description="Disordered" evidence="6">
    <location>
        <begin position="1"/>
        <end position="33"/>
    </location>
</feature>
<sequence length="434" mass="44546">MSDEILPGATSPTIGMPQPEAPTPGAPAGGATSEDRAASMLRRIATGEIGVSVLAFVLALVIGGILIAAVDPDVTKAAGYFFSRPSDLLTAAWDSVTQAYSAMFKGAVFNPDAATFQQAIRPLTETMTVATPLIIAALGVAVGFRAGLFNIGAQGQVILGATLGGYVGFAWHLPVGLHLLVALVGGILGGAIWAGIAGFLRARTGAHEVIVTIMLNYVALYLLSYLLTTDAFTIPGSNQPTSPGVDESAQLPLLLGDWSRLNAGFIVAILAAVFVWWLMTRSVIGFRFRAVGSNPHASRTAGVSISTTIVLVMVTSGALAGLAGAVQILGTEKQLSAGIAGSLGFDAITVALLGRSRPLGIFLAGLLYGGLDVGGRVMEAATGTPIDIVLVIQALVVLFIAAPPLVRAIFHLPDPTAPRRAKVRPEPVVKGASA</sequence>
<protein>
    <submittedName>
        <fullName evidence="8">ABC transporter permease</fullName>
    </submittedName>
</protein>
<dbReference type="Pfam" id="PF02653">
    <property type="entry name" value="BPD_transp_2"/>
    <property type="match status" value="1"/>
</dbReference>
<gene>
    <name evidence="8" type="ORF">QRT04_12240</name>
</gene>
<feature type="transmembrane region" description="Helical" evidence="7">
    <location>
        <begin position="129"/>
        <end position="148"/>
    </location>
</feature>
<name>A0ABT7SHP0_9CELL</name>
<proteinExistence type="predicted"/>
<dbReference type="PANTHER" id="PTHR47089">
    <property type="entry name" value="ABC TRANSPORTER, PERMEASE PROTEIN"/>
    <property type="match status" value="1"/>
</dbReference>
<feature type="transmembrane region" description="Helical" evidence="7">
    <location>
        <begin position="155"/>
        <end position="173"/>
    </location>
</feature>
<accession>A0ABT7SHP0</accession>
<feature type="transmembrane region" description="Helical" evidence="7">
    <location>
        <begin position="49"/>
        <end position="70"/>
    </location>
</feature>
<organism evidence="8 9">
    <name type="scientific">Cellulomonas alba</name>
    <dbReference type="NCBI Taxonomy" id="3053467"/>
    <lineage>
        <taxon>Bacteria</taxon>
        <taxon>Bacillati</taxon>
        <taxon>Actinomycetota</taxon>
        <taxon>Actinomycetes</taxon>
        <taxon>Micrococcales</taxon>
        <taxon>Cellulomonadaceae</taxon>
        <taxon>Cellulomonas</taxon>
    </lineage>
</organism>
<reference evidence="8 9" key="1">
    <citation type="submission" date="2023-06" db="EMBL/GenBank/DDBJ databases">
        <title>Cellulomonas sp. MW4 Whole genome sequence.</title>
        <authorList>
            <person name="Park S."/>
        </authorList>
    </citation>
    <scope>NUCLEOTIDE SEQUENCE [LARGE SCALE GENOMIC DNA]</scope>
    <source>
        <strain evidence="8 9">MW4</strain>
    </source>
</reference>
<feature type="transmembrane region" description="Helical" evidence="7">
    <location>
        <begin position="390"/>
        <end position="410"/>
    </location>
</feature>
<keyword evidence="9" id="KW-1185">Reference proteome</keyword>
<keyword evidence="2" id="KW-1003">Cell membrane</keyword>
<evidence type="ECO:0000256" key="3">
    <source>
        <dbReference type="ARBA" id="ARBA00022692"/>
    </source>
</evidence>
<feature type="transmembrane region" description="Helical" evidence="7">
    <location>
        <begin position="360"/>
        <end position="378"/>
    </location>
</feature>
<evidence type="ECO:0000256" key="5">
    <source>
        <dbReference type="ARBA" id="ARBA00023136"/>
    </source>
</evidence>
<evidence type="ECO:0000256" key="7">
    <source>
        <dbReference type="SAM" id="Phobius"/>
    </source>
</evidence>
<evidence type="ECO:0000256" key="6">
    <source>
        <dbReference type="SAM" id="MobiDB-lite"/>
    </source>
</evidence>
<comment type="caution">
    <text evidence="8">The sequence shown here is derived from an EMBL/GenBank/DDBJ whole genome shotgun (WGS) entry which is preliminary data.</text>
</comment>
<feature type="transmembrane region" description="Helical" evidence="7">
    <location>
        <begin position="335"/>
        <end position="353"/>
    </location>
</feature>
<feature type="transmembrane region" description="Helical" evidence="7">
    <location>
        <begin position="261"/>
        <end position="279"/>
    </location>
</feature>
<keyword evidence="4 7" id="KW-1133">Transmembrane helix</keyword>
<evidence type="ECO:0000256" key="2">
    <source>
        <dbReference type="ARBA" id="ARBA00022475"/>
    </source>
</evidence>
<dbReference type="EMBL" id="JAUCGQ010000001">
    <property type="protein sequence ID" value="MDM7855700.1"/>
    <property type="molecule type" value="Genomic_DNA"/>
</dbReference>